<accession>A0A4P9WZX1</accession>
<evidence type="ECO:0000313" key="18">
    <source>
        <dbReference type="Proteomes" id="UP000268535"/>
    </source>
</evidence>
<dbReference type="EMBL" id="ML014340">
    <property type="protein sequence ID" value="RKO98936.1"/>
    <property type="molecule type" value="Genomic_DNA"/>
</dbReference>
<evidence type="ECO:0000256" key="6">
    <source>
        <dbReference type="ARBA" id="ARBA00022487"/>
    </source>
</evidence>
<keyword evidence="7" id="KW-0963">Cytoplasm</keyword>
<evidence type="ECO:0000259" key="15">
    <source>
        <dbReference type="Pfam" id="PF02230"/>
    </source>
</evidence>
<dbReference type="Proteomes" id="UP000274922">
    <property type="component" value="Unassembled WGS sequence"/>
</dbReference>
<evidence type="ECO:0000256" key="5">
    <source>
        <dbReference type="ARBA" id="ARBA00014923"/>
    </source>
</evidence>
<name>A0A4P9WZX1_9FUNG</name>
<keyword evidence="6" id="KW-0719">Serine esterase</keyword>
<evidence type="ECO:0000256" key="10">
    <source>
        <dbReference type="ARBA" id="ARBA00023098"/>
    </source>
</evidence>
<evidence type="ECO:0000256" key="1">
    <source>
        <dbReference type="ARBA" id="ARBA00004123"/>
    </source>
</evidence>
<organism evidence="16 18">
    <name type="scientific">Caulochytrium protostelioides</name>
    <dbReference type="NCBI Taxonomy" id="1555241"/>
    <lineage>
        <taxon>Eukaryota</taxon>
        <taxon>Fungi</taxon>
        <taxon>Fungi incertae sedis</taxon>
        <taxon>Chytridiomycota</taxon>
        <taxon>Chytridiomycota incertae sedis</taxon>
        <taxon>Chytridiomycetes</taxon>
        <taxon>Caulochytriales</taxon>
        <taxon>Caulochytriaceae</taxon>
        <taxon>Caulochytrium</taxon>
    </lineage>
</organism>
<dbReference type="GO" id="GO:0006631">
    <property type="term" value="P:fatty acid metabolic process"/>
    <property type="evidence" value="ECO:0007669"/>
    <property type="project" value="UniProtKB-KW"/>
</dbReference>
<dbReference type="GO" id="GO:0005634">
    <property type="term" value="C:nucleus"/>
    <property type="evidence" value="ECO:0007669"/>
    <property type="project" value="UniProtKB-SubCell"/>
</dbReference>
<dbReference type="FunFam" id="3.40.50.1820:FF:000276">
    <property type="entry name" value="Acyl-protein thioesterase 1"/>
    <property type="match status" value="1"/>
</dbReference>
<dbReference type="SUPFAM" id="SSF53474">
    <property type="entry name" value="alpha/beta-Hydrolases"/>
    <property type="match status" value="1"/>
</dbReference>
<reference evidence="17" key="2">
    <citation type="submission" date="2018-04" db="EMBL/GenBank/DDBJ databases">
        <title>Leveraging single-cell genomics to expand the Fungal Tree of Life.</title>
        <authorList>
            <consortium name="DOE Joint Genome Institute"/>
            <person name="Ahrendt S.R."/>
            <person name="Quandt C.A."/>
            <person name="Ciobanu D."/>
            <person name="Clum A."/>
            <person name="Salamov A."/>
            <person name="Andreopoulos B."/>
            <person name="Cheng J.-F."/>
            <person name="Woyke T."/>
            <person name="Pelin A."/>
            <person name="Henrissat B."/>
            <person name="Benny G.L."/>
            <person name="Smith M.E."/>
            <person name="James T.Y."/>
            <person name="Grigoriev I.V."/>
        </authorList>
    </citation>
    <scope>NUCLEOTIDE SEQUENCE</scope>
    <source>
        <strain evidence="17">ATCC 52028</strain>
    </source>
</reference>
<protein>
    <recommendedName>
        <fullName evidence="5">Acyl-protein thioesterase 1</fullName>
        <ecNumber evidence="4">3.1.2.22</ecNumber>
    </recommendedName>
    <alternativeName>
        <fullName evidence="13">Palmitoyl-protein hydrolase</fullName>
    </alternativeName>
</protein>
<proteinExistence type="inferred from homology"/>
<dbReference type="InterPro" id="IPR003140">
    <property type="entry name" value="PLipase/COase/thioEstase"/>
</dbReference>
<evidence type="ECO:0000256" key="9">
    <source>
        <dbReference type="ARBA" id="ARBA00022832"/>
    </source>
</evidence>
<keyword evidence="8" id="KW-0378">Hydrolase</keyword>
<comment type="catalytic activity">
    <reaction evidence="14">
        <text>S-hexadecanoyl-L-cysteinyl-[protein] + H2O = L-cysteinyl-[protein] + hexadecanoate + H(+)</text>
        <dbReference type="Rhea" id="RHEA:19233"/>
        <dbReference type="Rhea" id="RHEA-COMP:10131"/>
        <dbReference type="Rhea" id="RHEA-COMP:11032"/>
        <dbReference type="ChEBI" id="CHEBI:7896"/>
        <dbReference type="ChEBI" id="CHEBI:15377"/>
        <dbReference type="ChEBI" id="CHEBI:15378"/>
        <dbReference type="ChEBI" id="CHEBI:29950"/>
        <dbReference type="ChEBI" id="CHEBI:74151"/>
        <dbReference type="EC" id="3.1.2.22"/>
    </reaction>
</comment>
<evidence type="ECO:0000313" key="17">
    <source>
        <dbReference type="EMBL" id="RKO98936.1"/>
    </source>
</evidence>
<reference evidence="18 19" key="1">
    <citation type="journal article" date="2018" name="Nat. Microbiol.">
        <title>Leveraging single-cell genomics to expand the fungal tree of life.</title>
        <authorList>
            <person name="Ahrendt S.R."/>
            <person name="Quandt C.A."/>
            <person name="Ciobanu D."/>
            <person name="Clum A."/>
            <person name="Salamov A."/>
            <person name="Andreopoulos B."/>
            <person name="Cheng J.F."/>
            <person name="Woyke T."/>
            <person name="Pelin A."/>
            <person name="Henrissat B."/>
            <person name="Reynolds N.K."/>
            <person name="Benny G.L."/>
            <person name="Smith M.E."/>
            <person name="James T.Y."/>
            <person name="Grigoriev I.V."/>
        </authorList>
    </citation>
    <scope>NUCLEOTIDE SEQUENCE [LARGE SCALE GENOMIC DNA]</scope>
    <source>
        <strain evidence="18 19">ATCC 52028</strain>
    </source>
</reference>
<evidence type="ECO:0000256" key="14">
    <source>
        <dbReference type="ARBA" id="ARBA00047337"/>
    </source>
</evidence>
<evidence type="ECO:0000256" key="7">
    <source>
        <dbReference type="ARBA" id="ARBA00022490"/>
    </source>
</evidence>
<keyword evidence="10" id="KW-0443">Lipid metabolism</keyword>
<reference evidence="16" key="3">
    <citation type="submission" date="2018-08" db="EMBL/GenBank/DDBJ databases">
        <title>Leveraging single-cell genomics to expand the Fungal Tree of Life.</title>
        <authorList>
            <consortium name="DOE Joint Genome Institute"/>
            <person name="Ahrendt S.R."/>
            <person name="Quandt C.A."/>
            <person name="Ciobanu D."/>
            <person name="Clum A."/>
            <person name="Salamov A."/>
            <person name="Andreopoulos B."/>
            <person name="Cheng J.-F."/>
            <person name="Woyke T."/>
            <person name="Pelin A."/>
            <person name="Henrissat B."/>
            <person name="Reynolds N."/>
            <person name="Benny G.L."/>
            <person name="Smith M.E."/>
            <person name="James T.Y."/>
            <person name="Grigoriev I.V."/>
        </authorList>
    </citation>
    <scope>NUCLEOTIDE SEQUENCE</scope>
    <source>
        <strain evidence="16">ATCC 52028</strain>
    </source>
</reference>
<dbReference type="InterPro" id="IPR050565">
    <property type="entry name" value="LYPA1-2/EST-like"/>
</dbReference>
<dbReference type="Pfam" id="PF02230">
    <property type="entry name" value="Abhydrolase_2"/>
    <property type="match status" value="1"/>
</dbReference>
<dbReference type="GO" id="GO:0052689">
    <property type="term" value="F:carboxylic ester hydrolase activity"/>
    <property type="evidence" value="ECO:0007669"/>
    <property type="project" value="UniProtKB-KW"/>
</dbReference>
<comment type="subcellular location">
    <subcellularLocation>
        <location evidence="2">Cytoplasm</location>
    </subcellularLocation>
    <subcellularLocation>
        <location evidence="1">Nucleus</location>
    </subcellularLocation>
</comment>
<evidence type="ECO:0000256" key="3">
    <source>
        <dbReference type="ARBA" id="ARBA00006499"/>
    </source>
</evidence>
<dbReference type="PANTHER" id="PTHR10655:SF17">
    <property type="entry name" value="LYSOPHOSPHOLIPASE-LIKE PROTEIN 1"/>
    <property type="match status" value="1"/>
</dbReference>
<keyword evidence="19" id="KW-1185">Reference proteome</keyword>
<evidence type="ECO:0000256" key="13">
    <source>
        <dbReference type="ARBA" id="ARBA00031195"/>
    </source>
</evidence>
<keyword evidence="11" id="KW-0539">Nucleus</keyword>
<evidence type="ECO:0000313" key="19">
    <source>
        <dbReference type="Proteomes" id="UP000274922"/>
    </source>
</evidence>
<evidence type="ECO:0000256" key="8">
    <source>
        <dbReference type="ARBA" id="ARBA00022801"/>
    </source>
</evidence>
<comment type="similarity">
    <text evidence="3">Belongs to the AB hydrolase superfamily. AB hydrolase 2 family.</text>
</comment>
<dbReference type="PANTHER" id="PTHR10655">
    <property type="entry name" value="LYSOPHOSPHOLIPASE-RELATED"/>
    <property type="match status" value="1"/>
</dbReference>
<evidence type="ECO:0000256" key="12">
    <source>
        <dbReference type="ARBA" id="ARBA00029392"/>
    </source>
</evidence>
<dbReference type="GO" id="GO:0008474">
    <property type="term" value="F:palmitoyl-(protein) hydrolase activity"/>
    <property type="evidence" value="ECO:0007669"/>
    <property type="project" value="UniProtKB-EC"/>
</dbReference>
<sequence>MPSTPFVVRPLSKHTATVVILHGLGDQGSSWSFLGQMLGRRLPHVKWIFPNAPTRPVTLNGGMPMPAWFDIASLNRDCAEDKAGFDQSADLVETLVQAERKLGIPRERIVIGGFSQGAAVTLYHGLRGGPDAPCAGLIALSGWLPMHQAFAEWATNAHAKQIPIFQGHGDQDEVVAYAWGQRSYEALKKAGFSSTFVSYPGLGHSVADQEIEDVGRFLEKCLSS</sequence>
<evidence type="ECO:0000313" key="16">
    <source>
        <dbReference type="EMBL" id="RKO97170.1"/>
    </source>
</evidence>
<gene>
    <name evidence="16" type="ORF">CAUPRSCDRAFT_6904</name>
    <name evidence="17" type="ORF">CXG81DRAFT_30344</name>
</gene>
<dbReference type="GO" id="GO:0005737">
    <property type="term" value="C:cytoplasm"/>
    <property type="evidence" value="ECO:0007669"/>
    <property type="project" value="UniProtKB-SubCell"/>
</dbReference>
<dbReference type="OrthoDB" id="2418081at2759"/>
<dbReference type="AlphaFoldDB" id="A0A4P9WZX1"/>
<dbReference type="EC" id="3.1.2.22" evidence="4"/>
<keyword evidence="9" id="KW-0276">Fatty acid metabolism</keyword>
<dbReference type="EMBL" id="ML009381">
    <property type="protein sequence ID" value="RKO97170.1"/>
    <property type="molecule type" value="Genomic_DNA"/>
</dbReference>
<dbReference type="InterPro" id="IPR029058">
    <property type="entry name" value="AB_hydrolase_fold"/>
</dbReference>
<feature type="domain" description="Phospholipase/carboxylesterase/thioesterase" evidence="15">
    <location>
        <begin position="5"/>
        <end position="221"/>
    </location>
</feature>
<evidence type="ECO:0000256" key="11">
    <source>
        <dbReference type="ARBA" id="ARBA00023242"/>
    </source>
</evidence>
<dbReference type="Gene3D" id="3.40.50.1820">
    <property type="entry name" value="alpha/beta hydrolase"/>
    <property type="match status" value="1"/>
</dbReference>
<dbReference type="STRING" id="1555241.A0A4P9WZX1"/>
<comment type="function">
    <text evidence="12">Hydrolyzes fatty acids from S-acylated cysteine residues in proteins with a strong preference for palmitoylated G-alpha proteins over other acyl substrates. Mediates the deacylation of G-alpha proteins such as GPA1 in vivo, but has weak or no activity toward palmitoylated Ras proteins. Has weak lysophospholipase activity in vitro; however such activity may not exist in vivo.</text>
</comment>
<dbReference type="Proteomes" id="UP000268535">
    <property type="component" value="Unassembled WGS sequence"/>
</dbReference>
<evidence type="ECO:0000256" key="4">
    <source>
        <dbReference type="ARBA" id="ARBA00012423"/>
    </source>
</evidence>
<evidence type="ECO:0000256" key="2">
    <source>
        <dbReference type="ARBA" id="ARBA00004496"/>
    </source>
</evidence>